<dbReference type="SMART" id="SM00387">
    <property type="entry name" value="HATPase_c"/>
    <property type="match status" value="1"/>
</dbReference>
<keyword evidence="9" id="KW-0902">Two-component regulatory system</keyword>
<evidence type="ECO:0000313" key="19">
    <source>
        <dbReference type="EMBL" id="MCA9757401.1"/>
    </source>
</evidence>
<keyword evidence="5" id="KW-0808">Transferase</keyword>
<feature type="compositionally biased region" description="Low complexity" evidence="14">
    <location>
        <begin position="553"/>
        <end position="568"/>
    </location>
</feature>
<dbReference type="Pfam" id="PF00512">
    <property type="entry name" value="HisKA"/>
    <property type="match status" value="1"/>
</dbReference>
<dbReference type="CDD" id="cd06225">
    <property type="entry name" value="HAMP"/>
    <property type="match status" value="1"/>
</dbReference>
<dbReference type="PROSITE" id="PS50885">
    <property type="entry name" value="HAMP"/>
    <property type="match status" value="1"/>
</dbReference>
<evidence type="ECO:0000256" key="4">
    <source>
        <dbReference type="ARBA" id="ARBA00022553"/>
    </source>
</evidence>
<feature type="coiled-coil region" evidence="13">
    <location>
        <begin position="225"/>
        <end position="262"/>
    </location>
</feature>
<evidence type="ECO:0000256" key="10">
    <source>
        <dbReference type="ARBA" id="ARBA00064003"/>
    </source>
</evidence>
<evidence type="ECO:0000256" key="9">
    <source>
        <dbReference type="ARBA" id="ARBA00023012"/>
    </source>
</evidence>
<evidence type="ECO:0000256" key="5">
    <source>
        <dbReference type="ARBA" id="ARBA00022679"/>
    </source>
</evidence>
<evidence type="ECO:0000256" key="1">
    <source>
        <dbReference type="ARBA" id="ARBA00000085"/>
    </source>
</evidence>
<keyword evidence="15" id="KW-1133">Transmembrane helix</keyword>
<dbReference type="PROSITE" id="PS50110">
    <property type="entry name" value="RESPONSE_REGULATORY"/>
    <property type="match status" value="1"/>
</dbReference>
<feature type="transmembrane region" description="Helical" evidence="15">
    <location>
        <begin position="149"/>
        <end position="174"/>
    </location>
</feature>
<evidence type="ECO:0000259" key="17">
    <source>
        <dbReference type="PROSITE" id="PS50110"/>
    </source>
</evidence>
<proteinExistence type="predicted"/>
<dbReference type="SMART" id="SM00448">
    <property type="entry name" value="REC"/>
    <property type="match status" value="1"/>
</dbReference>
<evidence type="ECO:0000256" key="13">
    <source>
        <dbReference type="SAM" id="Coils"/>
    </source>
</evidence>
<dbReference type="PRINTS" id="PR00344">
    <property type="entry name" value="BCTRLSENSOR"/>
</dbReference>
<name>A0A956SEF9_UNCEI</name>
<feature type="domain" description="Response regulatory" evidence="17">
    <location>
        <begin position="636"/>
        <end position="750"/>
    </location>
</feature>
<dbReference type="AlphaFoldDB" id="A0A956SEF9"/>
<keyword evidence="7" id="KW-0418">Kinase</keyword>
<evidence type="ECO:0000256" key="15">
    <source>
        <dbReference type="SAM" id="Phobius"/>
    </source>
</evidence>
<dbReference type="InterPro" id="IPR004358">
    <property type="entry name" value="Sig_transdc_His_kin-like_C"/>
</dbReference>
<dbReference type="InterPro" id="IPR003660">
    <property type="entry name" value="HAMP_dom"/>
</dbReference>
<evidence type="ECO:0000256" key="7">
    <source>
        <dbReference type="ARBA" id="ARBA00022777"/>
    </source>
</evidence>
<dbReference type="EMBL" id="JAGQHS010000097">
    <property type="protein sequence ID" value="MCA9757401.1"/>
    <property type="molecule type" value="Genomic_DNA"/>
</dbReference>
<dbReference type="Gene3D" id="1.10.287.130">
    <property type="match status" value="1"/>
</dbReference>
<reference evidence="19" key="1">
    <citation type="submission" date="2020-04" db="EMBL/GenBank/DDBJ databases">
        <authorList>
            <person name="Zhang T."/>
        </authorList>
    </citation>
    <scope>NUCLEOTIDE SEQUENCE</scope>
    <source>
        <strain evidence="19">HKST-UBA02</strain>
    </source>
</reference>
<dbReference type="InterPro" id="IPR003661">
    <property type="entry name" value="HisK_dim/P_dom"/>
</dbReference>
<dbReference type="Pfam" id="PF02518">
    <property type="entry name" value="HATPase_c"/>
    <property type="match status" value="1"/>
</dbReference>
<dbReference type="InterPro" id="IPR011006">
    <property type="entry name" value="CheY-like_superfamily"/>
</dbReference>
<dbReference type="SUPFAM" id="SSF47384">
    <property type="entry name" value="Homodimeric domain of signal transducing histidine kinase"/>
    <property type="match status" value="1"/>
</dbReference>
<keyword evidence="6" id="KW-0547">Nucleotide-binding</keyword>
<comment type="catalytic activity">
    <reaction evidence="1">
        <text>ATP + protein L-histidine = ADP + protein N-phospho-L-histidine.</text>
        <dbReference type="EC" id="2.7.13.3"/>
    </reaction>
</comment>
<feature type="region of interest" description="Disordered" evidence="14">
    <location>
        <begin position="546"/>
        <end position="569"/>
    </location>
</feature>
<organism evidence="19 20">
    <name type="scientific">Eiseniibacteriota bacterium</name>
    <dbReference type="NCBI Taxonomy" id="2212470"/>
    <lineage>
        <taxon>Bacteria</taxon>
        <taxon>Candidatus Eiseniibacteriota</taxon>
    </lineage>
</organism>
<reference evidence="19" key="2">
    <citation type="journal article" date="2021" name="Microbiome">
        <title>Successional dynamics and alternative stable states in a saline activated sludge microbial community over 9 years.</title>
        <authorList>
            <person name="Wang Y."/>
            <person name="Ye J."/>
            <person name="Ju F."/>
            <person name="Liu L."/>
            <person name="Boyd J.A."/>
            <person name="Deng Y."/>
            <person name="Parks D.H."/>
            <person name="Jiang X."/>
            <person name="Yin X."/>
            <person name="Woodcroft B.J."/>
            <person name="Tyson G.W."/>
            <person name="Hugenholtz P."/>
            <person name="Polz M.F."/>
            <person name="Zhang T."/>
        </authorList>
    </citation>
    <scope>NUCLEOTIDE SEQUENCE</scope>
    <source>
        <strain evidence="19">HKST-UBA02</strain>
    </source>
</reference>
<dbReference type="GO" id="GO:0005524">
    <property type="term" value="F:ATP binding"/>
    <property type="evidence" value="ECO:0007669"/>
    <property type="project" value="UniProtKB-KW"/>
</dbReference>
<dbReference type="InterPro" id="IPR036097">
    <property type="entry name" value="HisK_dim/P_sf"/>
</dbReference>
<protein>
    <recommendedName>
        <fullName evidence="11">Sensory/regulatory protein RpfC</fullName>
        <ecNumber evidence="3">2.7.13.3</ecNumber>
    </recommendedName>
</protein>
<keyword evidence="8" id="KW-0067">ATP-binding</keyword>
<dbReference type="SMART" id="SM00304">
    <property type="entry name" value="HAMP"/>
    <property type="match status" value="1"/>
</dbReference>
<evidence type="ECO:0000256" key="8">
    <source>
        <dbReference type="ARBA" id="ARBA00022840"/>
    </source>
</evidence>
<dbReference type="Pfam" id="PF00672">
    <property type="entry name" value="HAMP"/>
    <property type="match status" value="1"/>
</dbReference>
<evidence type="ECO:0000259" key="16">
    <source>
        <dbReference type="PROSITE" id="PS50109"/>
    </source>
</evidence>
<comment type="subcellular location">
    <subcellularLocation>
        <location evidence="2">Membrane</location>
    </subcellularLocation>
</comment>
<dbReference type="EC" id="2.7.13.3" evidence="3"/>
<evidence type="ECO:0000256" key="14">
    <source>
        <dbReference type="SAM" id="MobiDB-lite"/>
    </source>
</evidence>
<dbReference type="PROSITE" id="PS50109">
    <property type="entry name" value="HIS_KIN"/>
    <property type="match status" value="1"/>
</dbReference>
<dbReference type="GO" id="GO:0000155">
    <property type="term" value="F:phosphorelay sensor kinase activity"/>
    <property type="evidence" value="ECO:0007669"/>
    <property type="project" value="InterPro"/>
</dbReference>
<dbReference type="SUPFAM" id="SSF52172">
    <property type="entry name" value="CheY-like"/>
    <property type="match status" value="1"/>
</dbReference>
<feature type="transmembrane region" description="Helical" evidence="15">
    <location>
        <begin position="12"/>
        <end position="32"/>
    </location>
</feature>
<feature type="modified residue" description="4-aspartylphosphate" evidence="12">
    <location>
        <position position="685"/>
    </location>
</feature>
<accession>A0A956SEF9</accession>
<keyword evidence="13" id="KW-0175">Coiled coil</keyword>
<evidence type="ECO:0000256" key="3">
    <source>
        <dbReference type="ARBA" id="ARBA00012438"/>
    </source>
</evidence>
<dbReference type="SMART" id="SM00388">
    <property type="entry name" value="HisKA"/>
    <property type="match status" value="1"/>
</dbReference>
<keyword evidence="15" id="KW-0812">Transmembrane</keyword>
<dbReference type="InterPro" id="IPR036890">
    <property type="entry name" value="HATPase_C_sf"/>
</dbReference>
<evidence type="ECO:0000313" key="20">
    <source>
        <dbReference type="Proteomes" id="UP000739538"/>
    </source>
</evidence>
<gene>
    <name evidence="19" type="ORF">KDA27_16475</name>
</gene>
<comment type="subunit">
    <text evidence="10">At low DSF concentrations, interacts with RpfF.</text>
</comment>
<dbReference type="FunFam" id="3.30.565.10:FF:000010">
    <property type="entry name" value="Sensor histidine kinase RcsC"/>
    <property type="match status" value="1"/>
</dbReference>
<dbReference type="Proteomes" id="UP000739538">
    <property type="component" value="Unassembled WGS sequence"/>
</dbReference>
<evidence type="ECO:0000256" key="11">
    <source>
        <dbReference type="ARBA" id="ARBA00068150"/>
    </source>
</evidence>
<dbReference type="Gene3D" id="3.40.50.2300">
    <property type="match status" value="1"/>
</dbReference>
<dbReference type="FunFam" id="1.10.287.130:FF:000002">
    <property type="entry name" value="Two-component osmosensing histidine kinase"/>
    <property type="match status" value="1"/>
</dbReference>
<dbReference type="Pfam" id="PF00072">
    <property type="entry name" value="Response_reg"/>
    <property type="match status" value="1"/>
</dbReference>
<dbReference type="GO" id="GO:0016020">
    <property type="term" value="C:membrane"/>
    <property type="evidence" value="ECO:0007669"/>
    <property type="project" value="UniProtKB-SubCell"/>
</dbReference>
<dbReference type="SUPFAM" id="SSF158472">
    <property type="entry name" value="HAMP domain-like"/>
    <property type="match status" value="1"/>
</dbReference>
<keyword evidence="4 12" id="KW-0597">Phosphoprotein</keyword>
<dbReference type="CDD" id="cd17546">
    <property type="entry name" value="REC_hyHK_CKI1_RcsC-like"/>
    <property type="match status" value="1"/>
</dbReference>
<dbReference type="InterPro" id="IPR001789">
    <property type="entry name" value="Sig_transdc_resp-reg_receiver"/>
</dbReference>
<evidence type="ECO:0000256" key="2">
    <source>
        <dbReference type="ARBA" id="ARBA00004370"/>
    </source>
</evidence>
<dbReference type="SUPFAM" id="SSF55874">
    <property type="entry name" value="ATPase domain of HSP90 chaperone/DNA topoisomerase II/histidine kinase"/>
    <property type="match status" value="1"/>
</dbReference>
<feature type="domain" description="HAMP" evidence="18">
    <location>
        <begin position="171"/>
        <end position="223"/>
    </location>
</feature>
<feature type="domain" description="Histidine kinase" evidence="16">
    <location>
        <begin position="262"/>
        <end position="484"/>
    </location>
</feature>
<dbReference type="CDD" id="cd16922">
    <property type="entry name" value="HATPase_EvgS-ArcB-TorS-like"/>
    <property type="match status" value="1"/>
</dbReference>
<comment type="caution">
    <text evidence="19">The sequence shown here is derived from an EMBL/GenBank/DDBJ whole genome shotgun (WGS) entry which is preliminary data.</text>
</comment>
<dbReference type="Gene3D" id="3.30.565.10">
    <property type="entry name" value="Histidine kinase-like ATPase, C-terminal domain"/>
    <property type="match status" value="1"/>
</dbReference>
<dbReference type="PANTHER" id="PTHR45339:SF5">
    <property type="entry name" value="HISTIDINE KINASE"/>
    <property type="match status" value="1"/>
</dbReference>
<dbReference type="CDD" id="cd00082">
    <property type="entry name" value="HisKA"/>
    <property type="match status" value="1"/>
</dbReference>
<evidence type="ECO:0000256" key="6">
    <source>
        <dbReference type="ARBA" id="ARBA00022741"/>
    </source>
</evidence>
<dbReference type="Gene3D" id="6.10.340.10">
    <property type="match status" value="1"/>
</dbReference>
<sequence>MRRPRLRTIRSQLLIGIVCAFGIIGVVVFAVLPSLVHHVMLESEEVKLEGVAAAIAQVVAPGLDFEDPEFVEESLGYFFKLPEIYGIEVYDSNGDLVCAAGDPFPLDPSAQQKLLTATSQVAQGHAELGRVVLITRSDMLDAALRNTRVVILAMILLAVSIAGVAAIIVANYILRPVVDLHDATRAISEGDLGGSVPIRGSTELADLARAFNVMLERLRTTTTSRDNLEKEVEARQRALEEIQRLKERAEKLASVKSEFLANMSHEIRTPMNGILGLTELALDSHLDTSQRTYLNGVLEAGRHLLAILNDVLDLSKIEAGKLEMNPVTTDLADLIGSLGIQHGTVAHSKGIRLHVALGPEVPRFVVADGLRIRQILANLAGNAIKFTSEGFVRIAITAEGERGGTECQLKFSVKDTGIGVPVSKREAIFQPFEQADGSTTRNFGGTGLGLTISLRLATAMGGKIELESEPAKGSDFYFALTLPRAPLGDEPAWCTSLRGIGPRVHLALEDAEIEHTVRSNLGFWGAEIVDQEAKADLLIRDEVGQDASDAHPNGTDASTDANADADAGLSRKEPLPYVRVLGTGLEKGNTDEERRVQAPYAPLELGSALWGCLGGQAQDPSGVRTSLPRQQTVSLRILVAEDNQTNQMVITRMLERSGHEVTVVENGSDAVDHALDQTYDIILMDWHMPVMNGLEATAELRRRGSRVRIVALTANALPGDRDLCLEAGMNGYLSKPIRRADLEKLLAEIARGKEGRRVDSSQAA</sequence>
<dbReference type="InterPro" id="IPR005467">
    <property type="entry name" value="His_kinase_dom"/>
</dbReference>
<dbReference type="PANTHER" id="PTHR45339">
    <property type="entry name" value="HYBRID SIGNAL TRANSDUCTION HISTIDINE KINASE J"/>
    <property type="match status" value="1"/>
</dbReference>
<evidence type="ECO:0000256" key="12">
    <source>
        <dbReference type="PROSITE-ProRule" id="PRU00169"/>
    </source>
</evidence>
<evidence type="ECO:0000259" key="18">
    <source>
        <dbReference type="PROSITE" id="PS50885"/>
    </source>
</evidence>
<dbReference type="InterPro" id="IPR003594">
    <property type="entry name" value="HATPase_dom"/>
</dbReference>
<keyword evidence="15" id="KW-0472">Membrane</keyword>